<dbReference type="GO" id="GO:0008270">
    <property type="term" value="F:zinc ion binding"/>
    <property type="evidence" value="ECO:0007669"/>
    <property type="project" value="UniProtKB-KW"/>
</dbReference>
<evidence type="ECO:0000259" key="5">
    <source>
        <dbReference type="PROSITE" id="PS50865"/>
    </source>
</evidence>
<evidence type="ECO:0000256" key="3">
    <source>
        <dbReference type="ARBA" id="ARBA00022833"/>
    </source>
</evidence>
<dbReference type="AlphaFoldDB" id="A0A4Y7QAB3"/>
<protein>
    <recommendedName>
        <fullName evidence="5">MYND-type domain-containing protein</fullName>
    </recommendedName>
</protein>
<reference evidence="6 7" key="1">
    <citation type="submission" date="2018-06" db="EMBL/GenBank/DDBJ databases">
        <title>A transcriptomic atlas of mushroom development highlights an independent origin of complex multicellularity.</title>
        <authorList>
            <consortium name="DOE Joint Genome Institute"/>
            <person name="Krizsan K."/>
            <person name="Almasi E."/>
            <person name="Merenyi Z."/>
            <person name="Sahu N."/>
            <person name="Viragh M."/>
            <person name="Koszo T."/>
            <person name="Mondo S."/>
            <person name="Kiss B."/>
            <person name="Balint B."/>
            <person name="Kues U."/>
            <person name="Barry K."/>
            <person name="Hegedus J.C."/>
            <person name="Henrissat B."/>
            <person name="Johnson J."/>
            <person name="Lipzen A."/>
            <person name="Ohm R."/>
            <person name="Nagy I."/>
            <person name="Pangilinan J."/>
            <person name="Yan J."/>
            <person name="Xiong Y."/>
            <person name="Grigoriev I.V."/>
            <person name="Hibbett D.S."/>
            <person name="Nagy L.G."/>
        </authorList>
    </citation>
    <scope>NUCLEOTIDE SEQUENCE [LARGE SCALE GENOMIC DNA]</scope>
    <source>
        <strain evidence="6 7">SZMC22713</strain>
    </source>
</reference>
<name>A0A4Y7QAB3_9AGAM</name>
<dbReference type="STRING" id="50990.A0A4Y7QAB3"/>
<dbReference type="Pfam" id="PF01753">
    <property type="entry name" value="zf-MYND"/>
    <property type="match status" value="1"/>
</dbReference>
<dbReference type="PROSITE" id="PS50865">
    <property type="entry name" value="ZF_MYND_2"/>
    <property type="match status" value="1"/>
</dbReference>
<evidence type="ECO:0000313" key="6">
    <source>
        <dbReference type="EMBL" id="TDL24168.1"/>
    </source>
</evidence>
<organism evidence="6 7">
    <name type="scientific">Rickenella mellea</name>
    <dbReference type="NCBI Taxonomy" id="50990"/>
    <lineage>
        <taxon>Eukaryota</taxon>
        <taxon>Fungi</taxon>
        <taxon>Dikarya</taxon>
        <taxon>Basidiomycota</taxon>
        <taxon>Agaricomycotina</taxon>
        <taxon>Agaricomycetes</taxon>
        <taxon>Hymenochaetales</taxon>
        <taxon>Rickenellaceae</taxon>
        <taxon>Rickenella</taxon>
    </lineage>
</organism>
<dbReference type="SUPFAM" id="SSF144232">
    <property type="entry name" value="HIT/MYND zinc finger-like"/>
    <property type="match status" value="1"/>
</dbReference>
<dbReference type="Gene3D" id="6.10.140.2220">
    <property type="match status" value="1"/>
</dbReference>
<dbReference type="EMBL" id="ML170167">
    <property type="protein sequence ID" value="TDL24168.1"/>
    <property type="molecule type" value="Genomic_DNA"/>
</dbReference>
<keyword evidence="7" id="KW-1185">Reference proteome</keyword>
<evidence type="ECO:0000256" key="1">
    <source>
        <dbReference type="ARBA" id="ARBA00022723"/>
    </source>
</evidence>
<dbReference type="Proteomes" id="UP000294933">
    <property type="component" value="Unassembled WGS sequence"/>
</dbReference>
<evidence type="ECO:0000313" key="7">
    <source>
        <dbReference type="Proteomes" id="UP000294933"/>
    </source>
</evidence>
<dbReference type="InterPro" id="IPR002893">
    <property type="entry name" value="Znf_MYND"/>
</dbReference>
<keyword evidence="1" id="KW-0479">Metal-binding</keyword>
<proteinExistence type="predicted"/>
<feature type="domain" description="MYND-type" evidence="5">
    <location>
        <begin position="410"/>
        <end position="452"/>
    </location>
</feature>
<evidence type="ECO:0000256" key="2">
    <source>
        <dbReference type="ARBA" id="ARBA00022771"/>
    </source>
</evidence>
<dbReference type="OrthoDB" id="432970at2759"/>
<accession>A0A4Y7QAB3</accession>
<evidence type="ECO:0000256" key="4">
    <source>
        <dbReference type="PROSITE-ProRule" id="PRU00134"/>
    </source>
</evidence>
<gene>
    <name evidence="6" type="ORF">BD410DRAFT_896885</name>
</gene>
<dbReference type="Gene3D" id="1.25.40.20">
    <property type="entry name" value="Ankyrin repeat-containing domain"/>
    <property type="match status" value="1"/>
</dbReference>
<keyword evidence="3" id="KW-0862">Zinc</keyword>
<dbReference type="InterPro" id="IPR036770">
    <property type="entry name" value="Ankyrin_rpt-contain_sf"/>
</dbReference>
<keyword evidence="2 4" id="KW-0863">Zinc-finger</keyword>
<sequence length="516" mass="58289">MSTSQNLDTVVIDPIPPQLPKKFLSNLRKHACMVGVHAGFSDKDYTKGRYNLIHRLCPIDQLMPVQNTDVRQTFLQVVSKLGYPALACEMIRLGGRIDAPDSIGQTALFHVVKEYCKVQHHMDDPDSYPTTGHHKSDTTLNFNGLTCLQMLCKATTKDWELIGLLVTHGAHDDVTGRIAYKFSKAEQRRLDELFHSGESGRPPRQCPCLSGRIVSECHGNGPTPYPSDFLCPCRSRSVHAKCCERRMVLWLEVWDEEKGILEPWRVETPVHLPLPKDTFRIVSKLMGATEDTSPPPEELCRLDDVPSVMTEIGIPPELQEKADWAAHLEDLFRMKLVDPAFAFAMTRVQWNIRPLGRRLPKSFGEFCARSYNEYVDEYIATRRDGRGKLNIEIAAKLGPSCGALSRVCEVDDCSKQEGRNVAKLKMCQKCKMTVYCGVQCQKAHWKVHKSICGTPLQTEQPLPSQRVLHESMATAVVEIVSDLIQRLKHGDPERYLQLFPEGVPADFEKDMNIPLD</sequence>
<dbReference type="VEuPathDB" id="FungiDB:BD410DRAFT_896885"/>